<dbReference type="Pfam" id="PF02517">
    <property type="entry name" value="Rce1-like"/>
    <property type="match status" value="1"/>
</dbReference>
<dbReference type="AlphaFoldDB" id="A0A0D2KLZ1"/>
<comment type="similarity">
    <text evidence="2">Belongs to the peptidase U48 family.</text>
</comment>
<keyword evidence="14" id="KW-1185">Reference proteome</keyword>
<dbReference type="InterPro" id="IPR039731">
    <property type="entry name" value="Rce1"/>
</dbReference>
<evidence type="ECO:0000256" key="5">
    <source>
        <dbReference type="ARBA" id="ARBA00022801"/>
    </source>
</evidence>
<evidence type="ECO:0000256" key="1">
    <source>
        <dbReference type="ARBA" id="ARBA00004477"/>
    </source>
</evidence>
<keyword evidence="5" id="KW-0378">Hydrolase</keyword>
<dbReference type="OrthoDB" id="271604at2759"/>
<dbReference type="GO" id="GO:0071586">
    <property type="term" value="P:CAAX-box protein processing"/>
    <property type="evidence" value="ECO:0007669"/>
    <property type="project" value="InterPro"/>
</dbReference>
<dbReference type="GO" id="GO:0004222">
    <property type="term" value="F:metalloendopeptidase activity"/>
    <property type="evidence" value="ECO:0007669"/>
    <property type="project" value="InterPro"/>
</dbReference>
<comment type="catalytic activity">
    <reaction evidence="9">
        <text>Hydrolyzes the peptide bond -P2-(S-farnesyl or geranylgeranyl)C-P1'-P2'-P3'-COOH where P1' and P2' are amino acids with aliphatic sidechains and P3' is any C-terminal residue.</text>
        <dbReference type="EC" id="3.4.26.1"/>
    </reaction>
</comment>
<dbReference type="GO" id="GO:0005789">
    <property type="term" value="C:endoplasmic reticulum membrane"/>
    <property type="evidence" value="ECO:0007669"/>
    <property type="project" value="UniProtKB-SubCell"/>
</dbReference>
<evidence type="ECO:0000256" key="7">
    <source>
        <dbReference type="ARBA" id="ARBA00022989"/>
    </source>
</evidence>
<keyword evidence="4 11" id="KW-0812">Transmembrane</keyword>
<evidence type="ECO:0000256" key="6">
    <source>
        <dbReference type="ARBA" id="ARBA00022824"/>
    </source>
</evidence>
<dbReference type="PANTHER" id="PTHR13046:SF0">
    <property type="entry name" value="CAAX PRENYL PROTEASE 2"/>
    <property type="match status" value="1"/>
</dbReference>
<keyword evidence="6" id="KW-0256">Endoplasmic reticulum</keyword>
<evidence type="ECO:0000256" key="10">
    <source>
        <dbReference type="ARBA" id="ARBA00049729"/>
    </source>
</evidence>
<dbReference type="Proteomes" id="UP000054270">
    <property type="component" value="Unassembled WGS sequence"/>
</dbReference>
<gene>
    <name evidence="13" type="ORF">HYPSUDRAFT_91748</name>
</gene>
<feature type="transmembrane region" description="Helical" evidence="11">
    <location>
        <begin position="20"/>
        <end position="42"/>
    </location>
</feature>
<protein>
    <recommendedName>
        <fullName evidence="10">intramembrane prenyl-peptidase Rce1</fullName>
        <ecNumber evidence="10">3.4.26.1</ecNumber>
    </recommendedName>
</protein>
<evidence type="ECO:0000256" key="8">
    <source>
        <dbReference type="ARBA" id="ARBA00023136"/>
    </source>
</evidence>
<evidence type="ECO:0000256" key="3">
    <source>
        <dbReference type="ARBA" id="ARBA00022670"/>
    </source>
</evidence>
<dbReference type="OMA" id="CNIMGVP"/>
<evidence type="ECO:0000313" key="14">
    <source>
        <dbReference type="Proteomes" id="UP000054270"/>
    </source>
</evidence>
<proteinExistence type="inferred from homology"/>
<reference evidence="14" key="1">
    <citation type="submission" date="2014-04" db="EMBL/GenBank/DDBJ databases">
        <title>Evolutionary Origins and Diversification of the Mycorrhizal Mutualists.</title>
        <authorList>
            <consortium name="DOE Joint Genome Institute"/>
            <consortium name="Mycorrhizal Genomics Consortium"/>
            <person name="Kohler A."/>
            <person name="Kuo A."/>
            <person name="Nagy L.G."/>
            <person name="Floudas D."/>
            <person name="Copeland A."/>
            <person name="Barry K.W."/>
            <person name="Cichocki N."/>
            <person name="Veneault-Fourrey C."/>
            <person name="LaButti K."/>
            <person name="Lindquist E.A."/>
            <person name="Lipzen A."/>
            <person name="Lundell T."/>
            <person name="Morin E."/>
            <person name="Murat C."/>
            <person name="Riley R."/>
            <person name="Ohm R."/>
            <person name="Sun H."/>
            <person name="Tunlid A."/>
            <person name="Henrissat B."/>
            <person name="Grigoriev I.V."/>
            <person name="Hibbett D.S."/>
            <person name="Martin F."/>
        </authorList>
    </citation>
    <scope>NUCLEOTIDE SEQUENCE [LARGE SCALE GENOMIC DNA]</scope>
    <source>
        <strain evidence="14">FD-334 SS-4</strain>
    </source>
</reference>
<feature type="transmembrane region" description="Helical" evidence="11">
    <location>
        <begin position="72"/>
        <end position="92"/>
    </location>
</feature>
<keyword evidence="3" id="KW-0645">Protease</keyword>
<organism evidence="13 14">
    <name type="scientific">Hypholoma sublateritium (strain FD-334 SS-4)</name>
    <dbReference type="NCBI Taxonomy" id="945553"/>
    <lineage>
        <taxon>Eukaryota</taxon>
        <taxon>Fungi</taxon>
        <taxon>Dikarya</taxon>
        <taxon>Basidiomycota</taxon>
        <taxon>Agaricomycotina</taxon>
        <taxon>Agaricomycetes</taxon>
        <taxon>Agaricomycetidae</taxon>
        <taxon>Agaricales</taxon>
        <taxon>Agaricineae</taxon>
        <taxon>Strophariaceae</taxon>
        <taxon>Hypholoma</taxon>
    </lineage>
</organism>
<accession>A0A0D2KLZ1</accession>
<evidence type="ECO:0000256" key="11">
    <source>
        <dbReference type="SAM" id="Phobius"/>
    </source>
</evidence>
<dbReference type="STRING" id="945553.A0A0D2KLZ1"/>
<evidence type="ECO:0000259" key="12">
    <source>
        <dbReference type="Pfam" id="PF02517"/>
    </source>
</evidence>
<dbReference type="EC" id="3.4.26.1" evidence="10"/>
<feature type="transmembrane region" description="Helical" evidence="11">
    <location>
        <begin position="289"/>
        <end position="309"/>
    </location>
</feature>
<dbReference type="PANTHER" id="PTHR13046">
    <property type="entry name" value="PROTEASE U48 CAAX PRENYL PROTEASE RCE1"/>
    <property type="match status" value="1"/>
</dbReference>
<feature type="transmembrane region" description="Helical" evidence="11">
    <location>
        <begin position="121"/>
        <end position="141"/>
    </location>
</feature>
<evidence type="ECO:0000256" key="4">
    <source>
        <dbReference type="ARBA" id="ARBA00022692"/>
    </source>
</evidence>
<dbReference type="InterPro" id="IPR003675">
    <property type="entry name" value="Rce1/LyrA-like_dom"/>
</dbReference>
<comment type="subcellular location">
    <subcellularLocation>
        <location evidence="1">Endoplasmic reticulum membrane</location>
        <topology evidence="1">Multi-pass membrane protein</topology>
    </subcellularLocation>
</comment>
<keyword evidence="7 11" id="KW-1133">Transmembrane helix</keyword>
<feature type="domain" description="CAAX prenyl protease 2/Lysostaphin resistance protein A-like" evidence="12">
    <location>
        <begin position="165"/>
        <end position="272"/>
    </location>
</feature>
<dbReference type="EMBL" id="KN817639">
    <property type="protein sequence ID" value="KJA15622.1"/>
    <property type="molecule type" value="Genomic_DNA"/>
</dbReference>
<evidence type="ECO:0000256" key="2">
    <source>
        <dbReference type="ARBA" id="ARBA00006897"/>
    </source>
</evidence>
<evidence type="ECO:0000256" key="9">
    <source>
        <dbReference type="ARBA" id="ARBA00047280"/>
    </source>
</evidence>
<name>A0A0D2KLZ1_HYPSF</name>
<keyword evidence="8 11" id="KW-0472">Membrane</keyword>
<evidence type="ECO:0000313" key="13">
    <source>
        <dbReference type="EMBL" id="KJA15622.1"/>
    </source>
</evidence>
<sequence>MEYAAPPSSTYWLLYRDPLFSPATAQIISLLFGTTYVGVLYLSQRARASFTPPKGGGVKGTRDDPEIIRARLVAVSLATFACCVGIFVLLFARVGYDTHFLDTTFDATLLRLGLSPSFDSVRAHLVVPALFLGPLFASALSRELPLQRHWRWRAHVIDRFCSMQGVRNYALAPLTEEVVFRACVLAVWHMAGISRGAMIGFAPLTFGLAHIHHGLETFHRYGRTAAAAKRAIFTSLFQLAYTTIFGQLASFLFLRTGSILPPVSAHIFCNIMGVPDPAWELQRHPRHRVAIYTAYALGIAAFSMTLWRWTATADNMYWPDDTALRMLRY</sequence>